<dbReference type="SUPFAM" id="SSF46785">
    <property type="entry name" value="Winged helix' DNA-binding domain"/>
    <property type="match status" value="1"/>
</dbReference>
<dbReference type="GO" id="GO:0003677">
    <property type="term" value="F:DNA binding"/>
    <property type="evidence" value="ECO:0007669"/>
    <property type="project" value="UniProtKB-KW"/>
</dbReference>
<dbReference type="Proteomes" id="UP001366166">
    <property type="component" value="Chromosome"/>
</dbReference>
<protein>
    <submittedName>
        <fullName evidence="6">IclR family transcriptional regulator</fullName>
    </submittedName>
</protein>
<organism evidence="6 7">
    <name type="scientific">Desulfoferula mesophila</name>
    <dbReference type="NCBI Taxonomy" id="3058419"/>
    <lineage>
        <taxon>Bacteria</taxon>
        <taxon>Pseudomonadati</taxon>
        <taxon>Thermodesulfobacteriota</taxon>
        <taxon>Desulfarculia</taxon>
        <taxon>Desulfarculales</taxon>
        <taxon>Desulfarculaceae</taxon>
        <taxon>Desulfoferula</taxon>
    </lineage>
</organism>
<keyword evidence="7" id="KW-1185">Reference proteome</keyword>
<dbReference type="InterPro" id="IPR036388">
    <property type="entry name" value="WH-like_DNA-bd_sf"/>
</dbReference>
<evidence type="ECO:0000259" key="5">
    <source>
        <dbReference type="PROSITE" id="PS51078"/>
    </source>
</evidence>
<dbReference type="SUPFAM" id="SSF55781">
    <property type="entry name" value="GAF domain-like"/>
    <property type="match status" value="1"/>
</dbReference>
<keyword evidence="3" id="KW-0804">Transcription</keyword>
<keyword evidence="1" id="KW-0805">Transcription regulation</keyword>
<dbReference type="InterPro" id="IPR029016">
    <property type="entry name" value="GAF-like_dom_sf"/>
</dbReference>
<dbReference type="AlphaFoldDB" id="A0AAU9EKJ9"/>
<accession>A0AAU9EKJ9</accession>
<evidence type="ECO:0000256" key="2">
    <source>
        <dbReference type="ARBA" id="ARBA00023125"/>
    </source>
</evidence>
<dbReference type="PANTHER" id="PTHR30136:SF8">
    <property type="entry name" value="TRANSCRIPTIONAL REGULATORY PROTEIN"/>
    <property type="match status" value="1"/>
</dbReference>
<dbReference type="EMBL" id="AP028679">
    <property type="protein sequence ID" value="BEQ15704.1"/>
    <property type="molecule type" value="Genomic_DNA"/>
</dbReference>
<evidence type="ECO:0000256" key="1">
    <source>
        <dbReference type="ARBA" id="ARBA00023015"/>
    </source>
</evidence>
<dbReference type="InterPro" id="IPR014757">
    <property type="entry name" value="Tscrpt_reg_IclR_C"/>
</dbReference>
<reference evidence="7" key="1">
    <citation type="journal article" date="2023" name="Arch. Microbiol.">
        <title>Desulfoferula mesophilus gen. nov. sp. nov., a mesophilic sulfate-reducing bacterium isolated from a brackish lake sediment.</title>
        <authorList>
            <person name="Watanabe T."/>
            <person name="Yabe T."/>
            <person name="Tsuji J.M."/>
            <person name="Fukui M."/>
        </authorList>
    </citation>
    <scope>NUCLEOTIDE SEQUENCE [LARGE SCALE GENOMIC DNA]</scope>
    <source>
        <strain evidence="7">12FAK</strain>
    </source>
</reference>
<dbReference type="InterPro" id="IPR050707">
    <property type="entry name" value="HTH_MetabolicPath_Reg"/>
</dbReference>
<dbReference type="SMART" id="SM00346">
    <property type="entry name" value="HTH_ICLR"/>
    <property type="match status" value="1"/>
</dbReference>
<dbReference type="KEGG" id="dmp:FAK_27700"/>
<dbReference type="RefSeq" id="WP_338600487.1">
    <property type="nucleotide sequence ID" value="NZ_AP028679.1"/>
</dbReference>
<dbReference type="PROSITE" id="PS51077">
    <property type="entry name" value="HTH_ICLR"/>
    <property type="match status" value="1"/>
</dbReference>
<dbReference type="Pfam" id="PF09339">
    <property type="entry name" value="HTH_IclR"/>
    <property type="match status" value="1"/>
</dbReference>
<evidence type="ECO:0000313" key="7">
    <source>
        <dbReference type="Proteomes" id="UP001366166"/>
    </source>
</evidence>
<keyword evidence="2" id="KW-0238">DNA-binding</keyword>
<name>A0AAU9EKJ9_9BACT</name>
<dbReference type="PROSITE" id="PS51078">
    <property type="entry name" value="ICLR_ED"/>
    <property type="match status" value="1"/>
</dbReference>
<dbReference type="Gene3D" id="1.10.10.10">
    <property type="entry name" value="Winged helix-like DNA-binding domain superfamily/Winged helix DNA-binding domain"/>
    <property type="match status" value="1"/>
</dbReference>
<evidence type="ECO:0000259" key="4">
    <source>
        <dbReference type="PROSITE" id="PS51077"/>
    </source>
</evidence>
<dbReference type="PANTHER" id="PTHR30136">
    <property type="entry name" value="HELIX-TURN-HELIX TRANSCRIPTIONAL REGULATOR, ICLR FAMILY"/>
    <property type="match status" value="1"/>
</dbReference>
<feature type="domain" description="HTH iclR-type" evidence="4">
    <location>
        <begin position="9"/>
        <end position="71"/>
    </location>
</feature>
<dbReference type="GO" id="GO:0045892">
    <property type="term" value="P:negative regulation of DNA-templated transcription"/>
    <property type="evidence" value="ECO:0007669"/>
    <property type="project" value="TreeGrafter"/>
</dbReference>
<dbReference type="GO" id="GO:0003700">
    <property type="term" value="F:DNA-binding transcription factor activity"/>
    <property type="evidence" value="ECO:0007669"/>
    <property type="project" value="TreeGrafter"/>
</dbReference>
<gene>
    <name evidence="6" type="ORF">FAK_27700</name>
</gene>
<evidence type="ECO:0000256" key="3">
    <source>
        <dbReference type="ARBA" id="ARBA00023163"/>
    </source>
</evidence>
<feature type="domain" description="IclR-ED" evidence="5">
    <location>
        <begin position="72"/>
        <end position="252"/>
    </location>
</feature>
<sequence>MPPQAGYRAPSVGRALKILELVAQSRGGIGISELARHLGISKGTVFGLCKQLEAGGALNRDPETKRYGLGPLVATLARRGFAQASLRDAAGPEMTRLCGRLDESVFLGVMGRREVMVVEARQPPEQIRISAGPGTRLPLLAGAVGKVFLAGQPPAVVDKILAQGLPRHTPNSVTDLDEYREQLDQVREQGYAVEHDEYLVGIWGVAVPVGSAGGLASALYVVGFTSSLKPGHLDEVVRETMASARAIRSDLQ</sequence>
<dbReference type="InterPro" id="IPR005471">
    <property type="entry name" value="Tscrpt_reg_IclR_N"/>
</dbReference>
<proteinExistence type="predicted"/>
<dbReference type="Gene3D" id="3.30.450.40">
    <property type="match status" value="1"/>
</dbReference>
<dbReference type="Pfam" id="PF01614">
    <property type="entry name" value="IclR_C"/>
    <property type="match status" value="1"/>
</dbReference>
<evidence type="ECO:0000313" key="6">
    <source>
        <dbReference type="EMBL" id="BEQ15704.1"/>
    </source>
</evidence>
<dbReference type="InterPro" id="IPR036390">
    <property type="entry name" value="WH_DNA-bd_sf"/>
</dbReference>